<dbReference type="AlphaFoldDB" id="A0A3M7PYC6"/>
<dbReference type="Proteomes" id="UP000276133">
    <property type="component" value="Unassembled WGS sequence"/>
</dbReference>
<keyword evidence="1" id="KW-0812">Transmembrane</keyword>
<keyword evidence="1" id="KW-0472">Membrane</keyword>
<feature type="transmembrane region" description="Helical" evidence="1">
    <location>
        <begin position="16"/>
        <end position="34"/>
    </location>
</feature>
<proteinExistence type="predicted"/>
<name>A0A3M7PYC6_BRAPC</name>
<keyword evidence="3" id="KW-1185">Reference proteome</keyword>
<sequence length="73" mass="8891">MVNQDLNICVKRTPDMWQNVIYCTFLYFFIFTFLREEKKSQIKKSKKIFIQENVTISRPYALSDIKEDEKNDF</sequence>
<protein>
    <submittedName>
        <fullName evidence="2">Uncharacterized protein</fullName>
    </submittedName>
</protein>
<reference evidence="2 3" key="1">
    <citation type="journal article" date="2018" name="Sci. Rep.">
        <title>Genomic signatures of local adaptation to the degree of environmental predictability in rotifers.</title>
        <authorList>
            <person name="Franch-Gras L."/>
            <person name="Hahn C."/>
            <person name="Garcia-Roger E.M."/>
            <person name="Carmona M.J."/>
            <person name="Serra M."/>
            <person name="Gomez A."/>
        </authorList>
    </citation>
    <scope>NUCLEOTIDE SEQUENCE [LARGE SCALE GENOMIC DNA]</scope>
    <source>
        <strain evidence="2">HYR1</strain>
    </source>
</reference>
<evidence type="ECO:0000256" key="1">
    <source>
        <dbReference type="SAM" id="Phobius"/>
    </source>
</evidence>
<organism evidence="2 3">
    <name type="scientific">Brachionus plicatilis</name>
    <name type="common">Marine rotifer</name>
    <name type="synonym">Brachionus muelleri</name>
    <dbReference type="NCBI Taxonomy" id="10195"/>
    <lineage>
        <taxon>Eukaryota</taxon>
        <taxon>Metazoa</taxon>
        <taxon>Spiralia</taxon>
        <taxon>Gnathifera</taxon>
        <taxon>Rotifera</taxon>
        <taxon>Eurotatoria</taxon>
        <taxon>Monogononta</taxon>
        <taxon>Pseudotrocha</taxon>
        <taxon>Ploima</taxon>
        <taxon>Brachionidae</taxon>
        <taxon>Brachionus</taxon>
    </lineage>
</organism>
<evidence type="ECO:0000313" key="3">
    <source>
        <dbReference type="Proteomes" id="UP000276133"/>
    </source>
</evidence>
<dbReference type="EMBL" id="REGN01008240">
    <property type="protein sequence ID" value="RNA04100.1"/>
    <property type="molecule type" value="Genomic_DNA"/>
</dbReference>
<comment type="caution">
    <text evidence="2">The sequence shown here is derived from an EMBL/GenBank/DDBJ whole genome shotgun (WGS) entry which is preliminary data.</text>
</comment>
<accession>A0A3M7PYC6</accession>
<evidence type="ECO:0000313" key="2">
    <source>
        <dbReference type="EMBL" id="RNA04100.1"/>
    </source>
</evidence>
<keyword evidence="1" id="KW-1133">Transmembrane helix</keyword>
<gene>
    <name evidence="2" type="ORF">BpHYR1_014534</name>
</gene>